<name>A0A2U2BHL7_ALCFA</name>
<evidence type="ECO:0000313" key="2">
    <source>
        <dbReference type="Proteomes" id="UP000245216"/>
    </source>
</evidence>
<protein>
    <submittedName>
        <fullName evidence="1">Uncharacterized protein</fullName>
    </submittedName>
</protein>
<evidence type="ECO:0000313" key="1">
    <source>
        <dbReference type="EMBL" id="PWE13499.1"/>
    </source>
</evidence>
<dbReference type="AlphaFoldDB" id="A0A2U2BHL7"/>
<dbReference type="RefSeq" id="WP_109089719.1">
    <property type="nucleotide sequence ID" value="NZ_CP031012.1"/>
</dbReference>
<reference evidence="1 2" key="2">
    <citation type="submission" date="2018-05" db="EMBL/GenBank/DDBJ databases">
        <authorList>
            <person name="Lanie J.A."/>
            <person name="Ng W.-L."/>
            <person name="Kazmierczak K.M."/>
            <person name="Andrzejewski T.M."/>
            <person name="Davidsen T.M."/>
            <person name="Wayne K.J."/>
            <person name="Tettelin H."/>
            <person name="Glass J.I."/>
            <person name="Rusch D."/>
            <person name="Podicherti R."/>
            <person name="Tsui H.-C.T."/>
            <person name="Winkler M.E."/>
        </authorList>
    </citation>
    <scope>NUCLEOTIDE SEQUENCE [LARGE SCALE GENOMIC DNA]</scope>
    <source>
        <strain evidence="1 2">YBY</strain>
    </source>
</reference>
<comment type="caution">
    <text evidence="1">The sequence shown here is derived from an EMBL/GenBank/DDBJ whole genome shotgun (WGS) entry which is preliminary data.</text>
</comment>
<reference evidence="1 2" key="1">
    <citation type="submission" date="2018-05" db="EMBL/GenBank/DDBJ databases">
        <title>Genome Sequence of an Efficient Indole-Degrading Bacterium, Alcaligenes sp.YBY.</title>
        <authorList>
            <person name="Yang B."/>
        </authorList>
    </citation>
    <scope>NUCLEOTIDE SEQUENCE [LARGE SCALE GENOMIC DNA]</scope>
    <source>
        <strain evidence="1 2">YBY</strain>
    </source>
</reference>
<organism evidence="1 2">
    <name type="scientific">Alcaligenes faecalis</name>
    <dbReference type="NCBI Taxonomy" id="511"/>
    <lineage>
        <taxon>Bacteria</taxon>
        <taxon>Pseudomonadati</taxon>
        <taxon>Pseudomonadota</taxon>
        <taxon>Betaproteobacteria</taxon>
        <taxon>Burkholderiales</taxon>
        <taxon>Alcaligenaceae</taxon>
        <taxon>Alcaligenes</taxon>
    </lineage>
</organism>
<accession>A0A2U2BHL7</accession>
<dbReference type="Proteomes" id="UP000245216">
    <property type="component" value="Unassembled WGS sequence"/>
</dbReference>
<sequence>MLEFQPRERAYLSGIRALSQDQDDNEVFVGMTVAESIWYANYVEQSYKGDVARGDEAEARYLALHDQHEQARRAVLASESLLQSFDTPAQSS</sequence>
<proteinExistence type="predicted"/>
<gene>
    <name evidence="1" type="ORF">DF183_17020</name>
</gene>
<dbReference type="EMBL" id="QEXO01000004">
    <property type="protein sequence ID" value="PWE13499.1"/>
    <property type="molecule type" value="Genomic_DNA"/>
</dbReference>
<dbReference type="STRING" id="511.UZ73_17810"/>
<dbReference type="OrthoDB" id="8687905at2"/>